<sequence length="132" mass="15025">MLRPRLSQAGKKTKGVAVQFFVRLCPYFPYAAQRAKDIPAGVIPYISLEDIIVFKLWSCHHRETSPNAAKDVEEAVDLLDAVPRPLALSQQQPAIIADVISYAMLYILEDRRDWLRNRLDLKSLNPTNYENG</sequence>
<name>A0A8K0ZLH9_9PEZI</name>
<accession>A0A8K0ZLH9</accession>
<evidence type="ECO:0000313" key="1">
    <source>
        <dbReference type="EMBL" id="QPI71220.1"/>
    </source>
</evidence>
<organism evidence="1">
    <name type="scientific">Ovatospora brasiliensis</name>
    <dbReference type="NCBI Taxonomy" id="1934393"/>
    <lineage>
        <taxon>Eukaryota</taxon>
        <taxon>Fungi</taxon>
        <taxon>Dikarya</taxon>
        <taxon>Ascomycota</taxon>
        <taxon>Pezizomycotina</taxon>
        <taxon>Sordariomycetes</taxon>
        <taxon>Sordariomycetidae</taxon>
        <taxon>Sordariales</taxon>
        <taxon>Chaetomiaceae</taxon>
        <taxon>Ovatospora</taxon>
    </lineage>
</organism>
<dbReference type="AlphaFoldDB" id="A0A8K0ZLH9"/>
<reference evidence="1" key="1">
    <citation type="submission" date="2020-08" db="EMBL/GenBank/DDBJ databases">
        <authorList>
            <person name="Zhao P."/>
            <person name="Xia X."/>
        </authorList>
    </citation>
    <scope>NUCLEOTIDE SEQUENCE</scope>
    <source>
        <strain evidence="1">SD-596</strain>
    </source>
</reference>
<protein>
    <submittedName>
        <fullName evidence="1">Uncharacterized protein</fullName>
    </submittedName>
</protein>
<proteinExistence type="predicted"/>
<dbReference type="EMBL" id="MT901695">
    <property type="protein sequence ID" value="QPI71220.1"/>
    <property type="molecule type" value="Genomic_DNA"/>
</dbReference>